<dbReference type="AlphaFoldDB" id="A0A4U8YYF3"/>
<dbReference type="Proteomes" id="UP000294360">
    <property type="component" value="Chromosome"/>
</dbReference>
<dbReference type="EMBL" id="LR536450">
    <property type="protein sequence ID" value="VFU08489.1"/>
    <property type="molecule type" value="Genomic_DNA"/>
</dbReference>
<sequence length="61" mass="6731">MIANPEVFAVALGKLRRTVSPHHFLNEFRPASNAAPMKSKMPAFVHARRSASLPHLAQVLI</sequence>
<reference evidence="1 2" key="1">
    <citation type="submission" date="2019-03" db="EMBL/GenBank/DDBJ databases">
        <authorList>
            <person name="Kox A.R. M."/>
        </authorList>
    </citation>
    <scope>NUCLEOTIDE SEQUENCE [LARGE SCALE GENOMIC DNA]</scope>
    <source>
        <strain evidence="1">MTUNDRAET4 annotated genome</strain>
    </source>
</reference>
<name>A0A4U8YYF3_METTU</name>
<dbReference type="KEGG" id="mtun:MTUNDRAET4_1596"/>
<accession>A0A4U8YYF3</accession>
<protein>
    <submittedName>
        <fullName evidence="1">Uncharacterized protein</fullName>
    </submittedName>
</protein>
<organism evidence="1 2">
    <name type="scientific">Methylocella tundrae</name>
    <dbReference type="NCBI Taxonomy" id="227605"/>
    <lineage>
        <taxon>Bacteria</taxon>
        <taxon>Pseudomonadati</taxon>
        <taxon>Pseudomonadota</taxon>
        <taxon>Alphaproteobacteria</taxon>
        <taxon>Hyphomicrobiales</taxon>
        <taxon>Beijerinckiaceae</taxon>
        <taxon>Methylocella</taxon>
    </lineage>
</organism>
<proteinExistence type="predicted"/>
<gene>
    <name evidence="1" type="ORF">MTUNDRAET4_1596</name>
</gene>
<evidence type="ECO:0000313" key="1">
    <source>
        <dbReference type="EMBL" id="VFU08489.1"/>
    </source>
</evidence>
<evidence type="ECO:0000313" key="2">
    <source>
        <dbReference type="Proteomes" id="UP000294360"/>
    </source>
</evidence>